<dbReference type="RefSeq" id="WP_179914242.1">
    <property type="nucleotide sequence ID" value="NZ_JACBYE010000051.1"/>
</dbReference>
<evidence type="ECO:0000256" key="1">
    <source>
        <dbReference type="SAM" id="MobiDB-lite"/>
    </source>
</evidence>
<dbReference type="EMBL" id="JACBYE010000051">
    <property type="protein sequence ID" value="NYS95007.1"/>
    <property type="molecule type" value="Genomic_DNA"/>
</dbReference>
<feature type="region of interest" description="Disordered" evidence="1">
    <location>
        <begin position="158"/>
        <end position="180"/>
    </location>
</feature>
<dbReference type="AlphaFoldDB" id="A0A853EWL0"/>
<keyword evidence="4" id="KW-1185">Reference proteome</keyword>
<dbReference type="InterPro" id="IPR042099">
    <property type="entry name" value="ANL_N_sf"/>
</dbReference>
<reference evidence="3 4" key="1">
    <citation type="submission" date="2020-07" db="EMBL/GenBank/DDBJ databases">
        <title>MOT database genomes.</title>
        <authorList>
            <person name="Joseph S."/>
            <person name="Aduse-Opoku J."/>
            <person name="Hashim A."/>
            <person name="Wade W."/>
            <person name="Curtis M."/>
        </authorList>
    </citation>
    <scope>NUCLEOTIDE SEQUENCE [LARGE SCALE GENOMIC DNA]</scope>
    <source>
        <strain evidence="3 4">DSM 100099</strain>
    </source>
</reference>
<dbReference type="Gene3D" id="3.40.50.12780">
    <property type="entry name" value="N-terminal domain of ligase-like"/>
    <property type="match status" value="1"/>
</dbReference>
<dbReference type="Proteomes" id="UP000561011">
    <property type="component" value="Unassembled WGS sequence"/>
</dbReference>
<feature type="domain" description="AMP-dependent synthetase/ligase" evidence="2">
    <location>
        <begin position="18"/>
        <end position="101"/>
    </location>
</feature>
<evidence type="ECO:0000313" key="4">
    <source>
        <dbReference type="Proteomes" id="UP000561011"/>
    </source>
</evidence>
<sequence>MTAHPARRDQRRVPLPVSWTLLVHRARLLASYLDRSGVRPGDRVAIDMPAGPALTALTYACWQSGMTVVVSDPSLTTGQRIDAFSRAEPTALVSTSPGLRASRSISSVRVRVAAEPLTVVARAVLHSGWDERELSRGRLTDGSTPGDVPAEAAVVVGQDADGQPSSTSYSQSELVTLASV</sequence>
<gene>
    <name evidence="3" type="ORF">HZZ10_15935</name>
</gene>
<dbReference type="SUPFAM" id="SSF56801">
    <property type="entry name" value="Acetyl-CoA synthetase-like"/>
    <property type="match status" value="1"/>
</dbReference>
<accession>A0A853EWL0</accession>
<name>A0A853EWL0_9MICO</name>
<organism evidence="3 4">
    <name type="scientific">Sanguibacter inulinus</name>
    <dbReference type="NCBI Taxonomy" id="60922"/>
    <lineage>
        <taxon>Bacteria</taxon>
        <taxon>Bacillati</taxon>
        <taxon>Actinomycetota</taxon>
        <taxon>Actinomycetes</taxon>
        <taxon>Micrococcales</taxon>
        <taxon>Sanguibacteraceae</taxon>
        <taxon>Sanguibacter</taxon>
    </lineage>
</organism>
<dbReference type="Pfam" id="PF00501">
    <property type="entry name" value="AMP-binding"/>
    <property type="match status" value="1"/>
</dbReference>
<protein>
    <submittedName>
        <fullName evidence="3">AMP-binding protein</fullName>
    </submittedName>
</protein>
<comment type="caution">
    <text evidence="3">The sequence shown here is derived from an EMBL/GenBank/DDBJ whole genome shotgun (WGS) entry which is preliminary data.</text>
</comment>
<proteinExistence type="predicted"/>
<evidence type="ECO:0000313" key="3">
    <source>
        <dbReference type="EMBL" id="NYS95007.1"/>
    </source>
</evidence>
<evidence type="ECO:0000259" key="2">
    <source>
        <dbReference type="Pfam" id="PF00501"/>
    </source>
</evidence>
<dbReference type="InterPro" id="IPR000873">
    <property type="entry name" value="AMP-dep_synth/lig_dom"/>
</dbReference>
<feature type="compositionally biased region" description="Polar residues" evidence="1">
    <location>
        <begin position="163"/>
        <end position="180"/>
    </location>
</feature>